<dbReference type="InterPro" id="IPR011050">
    <property type="entry name" value="Pectin_lyase_fold/virulence"/>
</dbReference>
<dbReference type="SUPFAM" id="SSF51126">
    <property type="entry name" value="Pectin lyase-like"/>
    <property type="match status" value="1"/>
</dbReference>
<keyword evidence="3" id="KW-1185">Reference proteome</keyword>
<name>A0A840DYC7_9HYPH</name>
<dbReference type="GO" id="GO:0019867">
    <property type="term" value="C:outer membrane"/>
    <property type="evidence" value="ECO:0007669"/>
    <property type="project" value="InterPro"/>
</dbReference>
<dbReference type="Gene3D" id="2.40.128.130">
    <property type="entry name" value="Autotransporter beta-domain"/>
    <property type="match status" value="1"/>
</dbReference>
<dbReference type="Pfam" id="PF18883">
    <property type="entry name" value="AC_1"/>
    <property type="match status" value="1"/>
</dbReference>
<dbReference type="InterPro" id="IPR012332">
    <property type="entry name" value="Autotransporter_pectin_lyase_C"/>
</dbReference>
<organism evidence="2 3">
    <name type="scientific">Bartonella fuyuanensis</name>
    <dbReference type="NCBI Taxonomy" id="1460968"/>
    <lineage>
        <taxon>Bacteria</taxon>
        <taxon>Pseudomonadati</taxon>
        <taxon>Pseudomonadota</taxon>
        <taxon>Alphaproteobacteria</taxon>
        <taxon>Hyphomicrobiales</taxon>
        <taxon>Bartonellaceae</taxon>
        <taxon>Bartonella</taxon>
    </lineage>
</organism>
<proteinExistence type="predicted"/>
<dbReference type="SUPFAM" id="SSF103515">
    <property type="entry name" value="Autotransporter"/>
    <property type="match status" value="1"/>
</dbReference>
<comment type="caution">
    <text evidence="2">The sequence shown here is derived from an EMBL/GenBank/DDBJ whole genome shotgun (WGS) entry which is preliminary data.</text>
</comment>
<dbReference type="InterPro" id="IPR043990">
    <property type="entry name" value="AC_1"/>
</dbReference>
<gene>
    <name evidence="2" type="ORF">GGR08_000979</name>
</gene>
<dbReference type="PROSITE" id="PS51208">
    <property type="entry name" value="AUTOTRANSPORTER"/>
    <property type="match status" value="1"/>
</dbReference>
<dbReference type="Pfam" id="PF03797">
    <property type="entry name" value="Autotransporter"/>
    <property type="match status" value="1"/>
</dbReference>
<dbReference type="SMART" id="SM00869">
    <property type="entry name" value="Autotransporter"/>
    <property type="match status" value="1"/>
</dbReference>
<evidence type="ECO:0000259" key="1">
    <source>
        <dbReference type="PROSITE" id="PS51208"/>
    </source>
</evidence>
<reference evidence="2 3" key="1">
    <citation type="submission" date="2020-08" db="EMBL/GenBank/DDBJ databases">
        <title>Genomic Encyclopedia of Type Strains, Phase IV (KMG-IV): sequencing the most valuable type-strain genomes for metagenomic binning, comparative biology and taxonomic classification.</title>
        <authorList>
            <person name="Goeker M."/>
        </authorList>
    </citation>
    <scope>NUCLEOTIDE SEQUENCE [LARGE SCALE GENOMIC DNA]</scope>
    <source>
        <strain evidence="2 3">DSM 100694</strain>
    </source>
</reference>
<evidence type="ECO:0000313" key="2">
    <source>
        <dbReference type="EMBL" id="MBB4076673.1"/>
    </source>
</evidence>
<dbReference type="InterPro" id="IPR005546">
    <property type="entry name" value="Autotransporte_beta"/>
</dbReference>
<dbReference type="Gene3D" id="2.160.20.20">
    <property type="match status" value="1"/>
</dbReference>
<dbReference type="NCBIfam" id="TIGR01414">
    <property type="entry name" value="autotrans_barl"/>
    <property type="match status" value="1"/>
</dbReference>
<dbReference type="AlphaFoldDB" id="A0A840DYC7"/>
<sequence length="839" mass="92721">MLPAAIVVKEPNTVIQAMRVEVEGIAGTEDIYGAVVSRGGKIVLSDSAFKNVSIGVKADSGMIEVNRGTIKAFQVAAYAEKLGASITLTNTKIKVEGQGSGQESALFVGADADIQMIGGFIDVNDVAALYVGIRGNATLNDVTITAKRQKTEDKGNTTEKTAYTVFNVNQHGSINLKNTNIVSTDVHILTVGQDSQAQFRVGQEGDISISRVNIEDSTIKAIGKKHGMHFEMREENNAYEQGLIFLKRTVFEVSAGTAIHSNNSRSYIAVTEGTKISGDLLLTTEKGGIVAILADSSSLIGGTRIADDSIAELYLTEGSKWFLTKKREIDSQIANRTSSFISFVKLSDSFIAFETPMYQEYQTLYIGKGEQEVYSAQNSADIYLNTYLSSDGLLDNKRTDRLLIHGDVSGKTTVYVQFVAENQGEIESSENAHSISLVQVSGKAVEDSFQLNRSYIVLEGLPYQYYLRAYGPDSALGNAQTSQRLVKGDGDFWDFRLESKYIQPTSEGAVIPHSELKIREVVPQVPTYLLLPNTLFHVGLMDISNQQKQLQVMRSNPHKSLKIEENFALSVHSYGGSYRYVSDLSTLEYGYDGNINYNAIETGILLKIIEGAYSTVSFGIIGTYGKFSLQPHNVEQSRKSTFNKWSFAASSSVEHNIGFYVDGLLSYGLFKGDVLTYAWGKTATLKTNPLNISFSVGKVFMPGRKGLIWDPQIQLIHQYLKFHKFHDVDGFDVEMKKISQWLVRIGGRLSKIFTESEKDRSISFYGNVHLANCFGKKQFVYFKDVFQLGSFGSFLEVGLGVNSQFFSKVILHSEFSYQHMLSKAGFSGVRFSGGLRYHF</sequence>
<accession>A0A840DYC7</accession>
<dbReference type="InterPro" id="IPR006315">
    <property type="entry name" value="OM_autotransptr_brl_dom"/>
</dbReference>
<protein>
    <submittedName>
        <fullName evidence="2">Outer membrane autotransporter protein</fullName>
    </submittedName>
</protein>
<dbReference type="EMBL" id="JACIFE010000008">
    <property type="protein sequence ID" value="MBB4076673.1"/>
    <property type="molecule type" value="Genomic_DNA"/>
</dbReference>
<evidence type="ECO:0000313" key="3">
    <source>
        <dbReference type="Proteomes" id="UP000585970"/>
    </source>
</evidence>
<dbReference type="Proteomes" id="UP000585970">
    <property type="component" value="Unassembled WGS sequence"/>
</dbReference>
<dbReference type="InterPro" id="IPR036709">
    <property type="entry name" value="Autotransporte_beta_dom_sf"/>
</dbReference>
<feature type="domain" description="Autotransporter" evidence="1">
    <location>
        <begin position="562"/>
        <end position="839"/>
    </location>
</feature>